<dbReference type="PROSITE" id="PS00086">
    <property type="entry name" value="CYTOCHROME_P450"/>
    <property type="match status" value="1"/>
</dbReference>
<proteinExistence type="inferred from homology"/>
<dbReference type="GO" id="GO:0005506">
    <property type="term" value="F:iron ion binding"/>
    <property type="evidence" value="ECO:0007669"/>
    <property type="project" value="InterPro"/>
</dbReference>
<dbReference type="FunFam" id="1.10.630.10:FF:000018">
    <property type="entry name" value="Cytochrome P450 monooxygenase"/>
    <property type="match status" value="1"/>
</dbReference>
<gene>
    <name evidence="9" type="ORF">F9B16_38385</name>
</gene>
<evidence type="ECO:0000256" key="2">
    <source>
        <dbReference type="ARBA" id="ARBA00022617"/>
    </source>
</evidence>
<protein>
    <submittedName>
        <fullName evidence="9">Cytochrome P450</fullName>
    </submittedName>
</protein>
<dbReference type="InterPro" id="IPR036396">
    <property type="entry name" value="Cyt_P450_sf"/>
</dbReference>
<accession>A0A6L3VPN6</accession>
<evidence type="ECO:0000313" key="9">
    <source>
        <dbReference type="EMBL" id="KAB2367677.1"/>
    </source>
</evidence>
<evidence type="ECO:0000256" key="7">
    <source>
        <dbReference type="RuleBase" id="RU000461"/>
    </source>
</evidence>
<comment type="caution">
    <text evidence="9">The sequence shown here is derived from an EMBL/GenBank/DDBJ whole genome shotgun (WGS) entry which is preliminary data.</text>
</comment>
<dbReference type="InterPro" id="IPR001128">
    <property type="entry name" value="Cyt_P450"/>
</dbReference>
<evidence type="ECO:0000256" key="6">
    <source>
        <dbReference type="ARBA" id="ARBA00023033"/>
    </source>
</evidence>
<keyword evidence="5 7" id="KW-0408">Iron</keyword>
<dbReference type="OrthoDB" id="3599725at2"/>
<evidence type="ECO:0000256" key="3">
    <source>
        <dbReference type="ARBA" id="ARBA00022723"/>
    </source>
</evidence>
<reference evidence="9 10" key="1">
    <citation type="submission" date="2019-09" db="EMBL/GenBank/DDBJ databases">
        <title>Actinomadura physcomitrii sp. nov., a novel actinomycete isolated from moss [Physcomitrium sphaericum (Ludw) Fuernr].</title>
        <authorList>
            <person name="Liu C."/>
            <person name="Zhuang X."/>
        </authorList>
    </citation>
    <scope>NUCLEOTIDE SEQUENCE [LARGE SCALE GENOMIC DNA]</scope>
    <source>
        <strain evidence="9 10">CYP1-1B</strain>
    </source>
</reference>
<dbReference type="GO" id="GO:0020037">
    <property type="term" value="F:heme binding"/>
    <property type="evidence" value="ECO:0007669"/>
    <property type="project" value="InterPro"/>
</dbReference>
<name>A0A6L3VPN6_9ACTN</name>
<dbReference type="AlphaFoldDB" id="A0A6L3VPN6"/>
<dbReference type="SUPFAM" id="SSF48264">
    <property type="entry name" value="Cytochrome P450"/>
    <property type="match status" value="1"/>
</dbReference>
<evidence type="ECO:0000256" key="8">
    <source>
        <dbReference type="SAM" id="MobiDB-lite"/>
    </source>
</evidence>
<keyword evidence="10" id="KW-1185">Reference proteome</keyword>
<dbReference type="RefSeq" id="WP_151545146.1">
    <property type="nucleotide sequence ID" value="NZ_WBMR01000181.1"/>
</dbReference>
<keyword evidence="3 7" id="KW-0479">Metal-binding</keyword>
<keyword evidence="6 7" id="KW-0503">Monooxygenase</keyword>
<organism evidence="9 10">
    <name type="scientific">Actinomadura montaniterrae</name>
    <dbReference type="NCBI Taxonomy" id="1803903"/>
    <lineage>
        <taxon>Bacteria</taxon>
        <taxon>Bacillati</taxon>
        <taxon>Actinomycetota</taxon>
        <taxon>Actinomycetes</taxon>
        <taxon>Streptosporangiales</taxon>
        <taxon>Thermomonosporaceae</taxon>
        <taxon>Actinomadura</taxon>
    </lineage>
</organism>
<keyword evidence="4 7" id="KW-0560">Oxidoreductase</keyword>
<comment type="similarity">
    <text evidence="1 7">Belongs to the cytochrome P450 family.</text>
</comment>
<evidence type="ECO:0000256" key="5">
    <source>
        <dbReference type="ARBA" id="ARBA00023004"/>
    </source>
</evidence>
<dbReference type="PRINTS" id="PR00359">
    <property type="entry name" value="BP450"/>
</dbReference>
<feature type="compositionally biased region" description="Gly residues" evidence="8">
    <location>
        <begin position="395"/>
        <end position="405"/>
    </location>
</feature>
<dbReference type="Proteomes" id="UP000483004">
    <property type="component" value="Unassembled WGS sequence"/>
</dbReference>
<dbReference type="PANTHER" id="PTHR46696">
    <property type="entry name" value="P450, PUTATIVE (EUROFUNG)-RELATED"/>
    <property type="match status" value="1"/>
</dbReference>
<dbReference type="EMBL" id="WBMR01000181">
    <property type="protein sequence ID" value="KAB2367677.1"/>
    <property type="molecule type" value="Genomic_DNA"/>
</dbReference>
<dbReference type="CDD" id="cd11035">
    <property type="entry name" value="P450cam-like"/>
    <property type="match status" value="1"/>
</dbReference>
<dbReference type="PANTHER" id="PTHR46696:SF6">
    <property type="entry name" value="P450, PUTATIVE (EUROFUNG)-RELATED"/>
    <property type="match status" value="1"/>
</dbReference>
<evidence type="ECO:0000256" key="1">
    <source>
        <dbReference type="ARBA" id="ARBA00010617"/>
    </source>
</evidence>
<dbReference type="GO" id="GO:0016705">
    <property type="term" value="F:oxidoreductase activity, acting on paired donors, with incorporation or reduction of molecular oxygen"/>
    <property type="evidence" value="ECO:0007669"/>
    <property type="project" value="InterPro"/>
</dbReference>
<dbReference type="Pfam" id="PF00067">
    <property type="entry name" value="p450"/>
    <property type="match status" value="1"/>
</dbReference>
<evidence type="ECO:0000256" key="4">
    <source>
        <dbReference type="ARBA" id="ARBA00023002"/>
    </source>
</evidence>
<dbReference type="Gene3D" id="1.10.630.10">
    <property type="entry name" value="Cytochrome P450"/>
    <property type="match status" value="1"/>
</dbReference>
<feature type="region of interest" description="Disordered" evidence="8">
    <location>
        <begin position="386"/>
        <end position="405"/>
    </location>
</feature>
<sequence length="405" mass="45134">MSHPRIDFDPFGEPRPPGTTHAMLDELREECPAFHSSARNGFWVLTRYADILAAYQDTDAHSSRAIAVIDPDPSYRWIPVMLDPPEHTMWRRLLRPLFTPARAAAMEGAVRRRCAELIDALAARGECDFVADFARRYPTAVFLEFMGLPVSRLEEFLEWEYAILHAPPARGGRVEAMGKVTALFQELIAERRRDPRDDVVSAAIAFEPDGRPVTDGELLQLCTLLFLAGLDTVAAQLSYSFWHLARHDADRARIAAEPGIVPDAVEELLRAYSLVLPARRLVKDVTAQGCPMRAGDMVMLPLAMANRDPRMFPDPRTVDFDRASNRHIAFGAGPHRCLGSHLARLELRVALEEWHRRIPHYRVPDGARPAEHASLVLGLDTLPLTWGDRDPGSGSAPGPGTRPGE</sequence>
<keyword evidence="2 7" id="KW-0349">Heme</keyword>
<dbReference type="GO" id="GO:0004497">
    <property type="term" value="F:monooxygenase activity"/>
    <property type="evidence" value="ECO:0007669"/>
    <property type="project" value="UniProtKB-KW"/>
</dbReference>
<evidence type="ECO:0000313" key="10">
    <source>
        <dbReference type="Proteomes" id="UP000483004"/>
    </source>
</evidence>
<dbReference type="InterPro" id="IPR002397">
    <property type="entry name" value="Cyt_P450_B"/>
</dbReference>
<dbReference type="PRINTS" id="PR00385">
    <property type="entry name" value="P450"/>
</dbReference>
<dbReference type="InterPro" id="IPR017972">
    <property type="entry name" value="Cyt_P450_CS"/>
</dbReference>